<reference evidence="2" key="1">
    <citation type="journal article" date="2022" name="Mol. Ecol. Resour.">
        <title>The genomes of chicory, endive, great burdock and yacon provide insights into Asteraceae palaeo-polyploidization history and plant inulin production.</title>
        <authorList>
            <person name="Fan W."/>
            <person name="Wang S."/>
            <person name="Wang H."/>
            <person name="Wang A."/>
            <person name="Jiang F."/>
            <person name="Liu H."/>
            <person name="Zhao H."/>
            <person name="Xu D."/>
            <person name="Zhang Y."/>
        </authorList>
    </citation>
    <scope>NUCLEOTIDE SEQUENCE [LARGE SCALE GENOMIC DNA]</scope>
    <source>
        <strain evidence="2">cv. Yunnan</strain>
    </source>
</reference>
<name>A0ACB8YDD9_9ASTR</name>
<dbReference type="EMBL" id="CM042045">
    <property type="protein sequence ID" value="KAI3683046.1"/>
    <property type="molecule type" value="Genomic_DNA"/>
</dbReference>
<keyword evidence="2" id="KW-1185">Reference proteome</keyword>
<accession>A0ACB8YDD9</accession>
<organism evidence="1 2">
    <name type="scientific">Smallanthus sonchifolius</name>
    <dbReference type="NCBI Taxonomy" id="185202"/>
    <lineage>
        <taxon>Eukaryota</taxon>
        <taxon>Viridiplantae</taxon>
        <taxon>Streptophyta</taxon>
        <taxon>Embryophyta</taxon>
        <taxon>Tracheophyta</taxon>
        <taxon>Spermatophyta</taxon>
        <taxon>Magnoliopsida</taxon>
        <taxon>eudicotyledons</taxon>
        <taxon>Gunneridae</taxon>
        <taxon>Pentapetalae</taxon>
        <taxon>asterids</taxon>
        <taxon>campanulids</taxon>
        <taxon>Asterales</taxon>
        <taxon>Asteraceae</taxon>
        <taxon>Asteroideae</taxon>
        <taxon>Heliantheae alliance</taxon>
        <taxon>Millerieae</taxon>
        <taxon>Smallanthus</taxon>
    </lineage>
</organism>
<protein>
    <submittedName>
        <fullName evidence="1">Uncharacterized protein</fullName>
    </submittedName>
</protein>
<dbReference type="Proteomes" id="UP001056120">
    <property type="component" value="Linkage Group LG28"/>
</dbReference>
<evidence type="ECO:0000313" key="2">
    <source>
        <dbReference type="Proteomes" id="UP001056120"/>
    </source>
</evidence>
<proteinExistence type="predicted"/>
<comment type="caution">
    <text evidence="1">The sequence shown here is derived from an EMBL/GenBank/DDBJ whole genome shotgun (WGS) entry which is preliminary data.</text>
</comment>
<sequence length="457" mass="51587">MEVPFHVNVLDHCYVSPAPPDSIIPPISLPLTYFDIPWLSFSPNRTLFFYRMLPPEFTTTILKQSLSFALQHFYPLSGNLLIPLPPAEPYMVYTEGDSVSFTVAESTTDIHHLSGNHPRSVTNLSSLLPELLSPTMSRDTHTPLTLPLLAVQITRFTDSGLSIGLTSQHAAADERTLYEFMKCWALFCKSLLNKDSFFEFKSTPWFDRSVILDPNSLKTTLLKQWWNRSNPPKDPQQETNRNIVQSTFFLSSSDISKIKHHIVERCKIVNEDPPINLSLYETGVAYAWICLLKVEESHDAIKACPLYLGYNASGISRLKYNIPLSYFGCCIVFGRVRALESDLLYEDGLVCATKSFDVEIDRLVRDFLEGAERWIPEWDELNVRVIGSPKVDFYGIDFGWGKAEKIEKLSGDEYGRVNVISLNGGRDLDGGLEIGVVLSVDKMSTFTSLFHGGLKVH</sequence>
<reference evidence="1 2" key="2">
    <citation type="journal article" date="2022" name="Mol. Ecol. Resour.">
        <title>The genomes of chicory, endive, great burdock and yacon provide insights into Asteraceae paleo-polyploidization history and plant inulin production.</title>
        <authorList>
            <person name="Fan W."/>
            <person name="Wang S."/>
            <person name="Wang H."/>
            <person name="Wang A."/>
            <person name="Jiang F."/>
            <person name="Liu H."/>
            <person name="Zhao H."/>
            <person name="Xu D."/>
            <person name="Zhang Y."/>
        </authorList>
    </citation>
    <scope>NUCLEOTIDE SEQUENCE [LARGE SCALE GENOMIC DNA]</scope>
    <source>
        <strain evidence="2">cv. Yunnan</strain>
        <tissue evidence="1">Leaves</tissue>
    </source>
</reference>
<gene>
    <name evidence="1" type="ORF">L1987_83543</name>
</gene>
<evidence type="ECO:0000313" key="1">
    <source>
        <dbReference type="EMBL" id="KAI3683046.1"/>
    </source>
</evidence>